<dbReference type="InterPro" id="IPR011706">
    <property type="entry name" value="Cu-oxidase_C"/>
</dbReference>
<evidence type="ECO:0000256" key="3">
    <source>
        <dbReference type="ARBA" id="ARBA00022729"/>
    </source>
</evidence>
<dbReference type="Gene3D" id="2.60.40.420">
    <property type="entry name" value="Cupredoxins - blue copper proteins"/>
    <property type="match status" value="3"/>
</dbReference>
<evidence type="ECO:0000256" key="4">
    <source>
        <dbReference type="ARBA" id="ARBA00022737"/>
    </source>
</evidence>
<keyword evidence="2" id="KW-0479">Metal-binding</keyword>
<feature type="signal peptide" evidence="8">
    <location>
        <begin position="1"/>
        <end position="17"/>
    </location>
</feature>
<dbReference type="OrthoDB" id="2121828at2759"/>
<evidence type="ECO:0000259" key="9">
    <source>
        <dbReference type="Pfam" id="PF00394"/>
    </source>
</evidence>
<keyword evidence="6" id="KW-0186">Copper</keyword>
<dbReference type="Pfam" id="PF07732">
    <property type="entry name" value="Cu-oxidase_3"/>
    <property type="match status" value="1"/>
</dbReference>
<sequence length="602" mass="65426">MLFLPTVLGLLAWGVAAEKCAKVFDLTLTWETRAPDGHKREMILVNGQFPGPTLELSEGDDVEVIVHNKLPFNTSVHFHGIEMLHTPWSDGVAGLTQRPITTGSTFSYKWKATQHGSHWYHAHLKGQVEDGLYGPIIIHPSKKRSNPFGLISSDPAAIHAMKRAEKKAKPVVLSDFRHMTSADVWQVANAANMELTCYDAILVNGKGSSKCRSEEEIESLLTPEQRFLLSLVNLPMTDKACIPAEFISQGVGDITKIPPGVFSGCKESDGGESVIEFETSRCDGDEHWVALDLIGAFGFVTAMVSLDELPMWVYAVDGDYVLPQKVNAIPVTNGDRFSVLVKVDRTGDFALRVASLAAPQILSGRATVSIRSKSEPDGPPPVNSTEVSPPFILDNGAPTSPDVLVFVQDLAKPFPPSPIPKSADAFYHLTMRMLGSSLSWSVDGTALLPGDHESDTPYLFSPPPSDPGITGISTRAGDWVDLVFETAAAPMPPHPMHKHGNKMYRIGGGEGHFEWANVDEAVAARPELFNLVDPPHRDAFATPAASEGVAWMAVRYHVTNPGPWLLHCHIQNHMSGGMSMVIFDGVDEWPEVPAEYLGAGPQ</sequence>
<dbReference type="InterPro" id="IPR001117">
    <property type="entry name" value="Cu-oxidase_2nd"/>
</dbReference>
<dbReference type="Pfam" id="PF07731">
    <property type="entry name" value="Cu-oxidase_2"/>
    <property type="match status" value="1"/>
</dbReference>
<dbReference type="InterPro" id="IPR002355">
    <property type="entry name" value="Cu_oxidase_Cu_BS"/>
</dbReference>
<dbReference type="GO" id="GO:0016491">
    <property type="term" value="F:oxidoreductase activity"/>
    <property type="evidence" value="ECO:0007669"/>
    <property type="project" value="UniProtKB-KW"/>
</dbReference>
<comment type="similarity">
    <text evidence="1">Belongs to the multicopper oxidase family.</text>
</comment>
<proteinExistence type="inferred from homology"/>
<dbReference type="PANTHER" id="PTHR11709">
    <property type="entry name" value="MULTI-COPPER OXIDASE"/>
    <property type="match status" value="1"/>
</dbReference>
<keyword evidence="4" id="KW-0677">Repeat</keyword>
<dbReference type="InterPro" id="IPR011707">
    <property type="entry name" value="Cu-oxidase-like_N"/>
</dbReference>
<organism evidence="12 13">
    <name type="scientific">Plectosphaerella cucumerina</name>
    <dbReference type="NCBI Taxonomy" id="40658"/>
    <lineage>
        <taxon>Eukaryota</taxon>
        <taxon>Fungi</taxon>
        <taxon>Dikarya</taxon>
        <taxon>Ascomycota</taxon>
        <taxon>Pezizomycotina</taxon>
        <taxon>Sordariomycetes</taxon>
        <taxon>Hypocreomycetidae</taxon>
        <taxon>Glomerellales</taxon>
        <taxon>Plectosphaerellaceae</taxon>
        <taxon>Plectosphaerella</taxon>
    </lineage>
</organism>
<accession>A0A8K0THH1</accession>
<dbReference type="CDD" id="cd13850">
    <property type="entry name" value="CuRO_1_Abr2_like"/>
    <property type="match status" value="1"/>
</dbReference>
<dbReference type="PANTHER" id="PTHR11709:SF488">
    <property type="entry name" value="LACCASE-RELATED"/>
    <property type="match status" value="1"/>
</dbReference>
<dbReference type="Proteomes" id="UP000813385">
    <property type="component" value="Unassembled WGS sequence"/>
</dbReference>
<evidence type="ECO:0000313" key="13">
    <source>
        <dbReference type="Proteomes" id="UP000813385"/>
    </source>
</evidence>
<keyword evidence="7" id="KW-0325">Glycoprotein</keyword>
<evidence type="ECO:0000256" key="5">
    <source>
        <dbReference type="ARBA" id="ARBA00023002"/>
    </source>
</evidence>
<gene>
    <name evidence="12" type="ORF">B0T11DRAFT_81691</name>
</gene>
<dbReference type="GO" id="GO:0005507">
    <property type="term" value="F:copper ion binding"/>
    <property type="evidence" value="ECO:0007669"/>
    <property type="project" value="InterPro"/>
</dbReference>
<name>A0A8K0THH1_9PEZI</name>
<dbReference type="AlphaFoldDB" id="A0A8K0THH1"/>
<evidence type="ECO:0000256" key="2">
    <source>
        <dbReference type="ARBA" id="ARBA00022723"/>
    </source>
</evidence>
<keyword evidence="3 8" id="KW-0732">Signal</keyword>
<dbReference type="InterPro" id="IPR045087">
    <property type="entry name" value="Cu-oxidase_fam"/>
</dbReference>
<dbReference type="InterPro" id="IPR008972">
    <property type="entry name" value="Cupredoxin"/>
</dbReference>
<feature type="chain" id="PRO_5035447314" evidence="8">
    <location>
        <begin position="18"/>
        <end position="602"/>
    </location>
</feature>
<evidence type="ECO:0000256" key="8">
    <source>
        <dbReference type="SAM" id="SignalP"/>
    </source>
</evidence>
<keyword evidence="5" id="KW-0560">Oxidoreductase</keyword>
<feature type="domain" description="Plastocyanin-like" evidence="10">
    <location>
        <begin position="467"/>
        <end position="582"/>
    </location>
</feature>
<evidence type="ECO:0000256" key="6">
    <source>
        <dbReference type="ARBA" id="ARBA00023008"/>
    </source>
</evidence>
<dbReference type="CDD" id="cd13876">
    <property type="entry name" value="CuRO_2_Abr2_like"/>
    <property type="match status" value="1"/>
</dbReference>
<dbReference type="FunFam" id="2.60.40.420:FF:000036">
    <property type="entry name" value="L-ascorbate oxidase"/>
    <property type="match status" value="1"/>
</dbReference>
<dbReference type="PROSITE" id="PS00079">
    <property type="entry name" value="MULTICOPPER_OXIDASE1"/>
    <property type="match status" value="1"/>
</dbReference>
<dbReference type="EMBL" id="JAGPXD010000003">
    <property type="protein sequence ID" value="KAH7362184.1"/>
    <property type="molecule type" value="Genomic_DNA"/>
</dbReference>
<keyword evidence="13" id="KW-1185">Reference proteome</keyword>
<evidence type="ECO:0000259" key="10">
    <source>
        <dbReference type="Pfam" id="PF07731"/>
    </source>
</evidence>
<evidence type="ECO:0000313" key="12">
    <source>
        <dbReference type="EMBL" id="KAH7362184.1"/>
    </source>
</evidence>
<feature type="domain" description="Plastocyanin-like" evidence="9">
    <location>
        <begin position="304"/>
        <end position="354"/>
    </location>
</feature>
<dbReference type="Pfam" id="PF00394">
    <property type="entry name" value="Cu-oxidase"/>
    <property type="match status" value="1"/>
</dbReference>
<comment type="caution">
    <text evidence="12">The sequence shown here is derived from an EMBL/GenBank/DDBJ whole genome shotgun (WGS) entry which is preliminary data.</text>
</comment>
<feature type="domain" description="Plastocyanin-like" evidence="11">
    <location>
        <begin position="28"/>
        <end position="142"/>
    </location>
</feature>
<dbReference type="InterPro" id="IPR033138">
    <property type="entry name" value="Cu_oxidase_CS"/>
</dbReference>
<reference evidence="12" key="1">
    <citation type="journal article" date="2021" name="Nat. Commun.">
        <title>Genetic determinants of endophytism in the Arabidopsis root mycobiome.</title>
        <authorList>
            <person name="Mesny F."/>
            <person name="Miyauchi S."/>
            <person name="Thiergart T."/>
            <person name="Pickel B."/>
            <person name="Atanasova L."/>
            <person name="Karlsson M."/>
            <person name="Huettel B."/>
            <person name="Barry K.W."/>
            <person name="Haridas S."/>
            <person name="Chen C."/>
            <person name="Bauer D."/>
            <person name="Andreopoulos W."/>
            <person name="Pangilinan J."/>
            <person name="LaButti K."/>
            <person name="Riley R."/>
            <person name="Lipzen A."/>
            <person name="Clum A."/>
            <person name="Drula E."/>
            <person name="Henrissat B."/>
            <person name="Kohler A."/>
            <person name="Grigoriev I.V."/>
            <person name="Martin F.M."/>
            <person name="Hacquard S."/>
        </authorList>
    </citation>
    <scope>NUCLEOTIDE SEQUENCE</scope>
    <source>
        <strain evidence="12">MPI-CAGE-AT-0016</strain>
    </source>
</reference>
<dbReference type="PROSITE" id="PS00080">
    <property type="entry name" value="MULTICOPPER_OXIDASE2"/>
    <property type="match status" value="1"/>
</dbReference>
<protein>
    <submittedName>
        <fullName evidence="12">Multicopper oxidase</fullName>
    </submittedName>
</protein>
<evidence type="ECO:0000256" key="1">
    <source>
        <dbReference type="ARBA" id="ARBA00010609"/>
    </source>
</evidence>
<dbReference type="SUPFAM" id="SSF49503">
    <property type="entry name" value="Cupredoxins"/>
    <property type="match status" value="3"/>
</dbReference>
<dbReference type="CDD" id="cd13898">
    <property type="entry name" value="CuRO_3_Abr2_like"/>
    <property type="match status" value="1"/>
</dbReference>
<evidence type="ECO:0000259" key="11">
    <source>
        <dbReference type="Pfam" id="PF07732"/>
    </source>
</evidence>
<evidence type="ECO:0000256" key="7">
    <source>
        <dbReference type="ARBA" id="ARBA00023180"/>
    </source>
</evidence>